<dbReference type="Proteomes" id="UP001498398">
    <property type="component" value="Unassembled WGS sequence"/>
</dbReference>
<sequence length="594" mass="67936">MCLSIYPFATFFVPPSPSDLTLMRCKTTVILTPLPTLQSDQFCEADHSLLQRLGSTNVLPGPVETQTLRKIRDIAKEDMNILEVCLAEIQVLEKQVREKYEKVVYIRDCTTKGLSSSRWLPPEVVLEVAEHCIDHTRPTDTTGALWVMGQVCTMWRKAVLGAPWLWTDVFVDLSSASDSEKDPVILETWLERSRELALNVRVRTVKSPQQDVPSNEVVNRIVGVLAGHSERWYRAHFNLELTFFHWARFSRIEGKIPKLQMLQLDGYCGVTDAFQYAPELWSVSLGFHSSFELFKLPWSEEKITHLTIDALSLERAGLSHLERFPHLIELTINESDSIKSLDLPPFRSELSLRRINLLRLKRLGLSFSTYRDLKDAIIKRLILPPTLEHARIHNLAFLKGMMPLSHCRISSLTIDDPYIFSLGIPQSVKDVIATLRSFPHLAALSINGLHDHGDSMVLVEELTIIQHDSATHFLPRLKTLQLSVGDGVDAYPEDVCYLLEFETRSTPIFNMLNSRWHFPSGTDGVDRLEHFRYAMNIHEDRVPAPDADVMTVFDVLREQGMGVEIEFRKFREHSNPWLSSGLEFRLIKTTQPVF</sequence>
<name>A0ABR1K491_9AGAR</name>
<evidence type="ECO:0000313" key="1">
    <source>
        <dbReference type="EMBL" id="KAK7472299.1"/>
    </source>
</evidence>
<proteinExistence type="predicted"/>
<reference evidence="1 2" key="1">
    <citation type="submission" date="2024-01" db="EMBL/GenBank/DDBJ databases">
        <title>A draft genome for the cacao thread blight pathogen Marasmiellus scandens.</title>
        <authorList>
            <person name="Baruah I.K."/>
            <person name="Leung J."/>
            <person name="Bukari Y."/>
            <person name="Amoako-Attah I."/>
            <person name="Meinhardt L.W."/>
            <person name="Bailey B.A."/>
            <person name="Cohen S.P."/>
        </authorList>
    </citation>
    <scope>NUCLEOTIDE SEQUENCE [LARGE SCALE GENOMIC DNA]</scope>
    <source>
        <strain evidence="1 2">GH-19</strain>
    </source>
</reference>
<protein>
    <recommendedName>
        <fullName evidence="3">F-box domain-containing protein</fullName>
    </recommendedName>
</protein>
<organism evidence="1 2">
    <name type="scientific">Marasmiellus scandens</name>
    <dbReference type="NCBI Taxonomy" id="2682957"/>
    <lineage>
        <taxon>Eukaryota</taxon>
        <taxon>Fungi</taxon>
        <taxon>Dikarya</taxon>
        <taxon>Basidiomycota</taxon>
        <taxon>Agaricomycotina</taxon>
        <taxon>Agaricomycetes</taxon>
        <taxon>Agaricomycetidae</taxon>
        <taxon>Agaricales</taxon>
        <taxon>Marasmiineae</taxon>
        <taxon>Omphalotaceae</taxon>
        <taxon>Marasmiellus</taxon>
    </lineage>
</organism>
<dbReference type="InterPro" id="IPR032675">
    <property type="entry name" value="LRR_dom_sf"/>
</dbReference>
<gene>
    <name evidence="1" type="ORF">VKT23_000419</name>
</gene>
<evidence type="ECO:0000313" key="2">
    <source>
        <dbReference type="Proteomes" id="UP001498398"/>
    </source>
</evidence>
<dbReference type="EMBL" id="JBANRG010000001">
    <property type="protein sequence ID" value="KAK7472299.1"/>
    <property type="molecule type" value="Genomic_DNA"/>
</dbReference>
<dbReference type="SUPFAM" id="SSF52047">
    <property type="entry name" value="RNI-like"/>
    <property type="match status" value="1"/>
</dbReference>
<comment type="caution">
    <text evidence="1">The sequence shown here is derived from an EMBL/GenBank/DDBJ whole genome shotgun (WGS) entry which is preliminary data.</text>
</comment>
<accession>A0ABR1K491</accession>
<dbReference type="Gene3D" id="3.80.10.10">
    <property type="entry name" value="Ribonuclease Inhibitor"/>
    <property type="match status" value="1"/>
</dbReference>
<evidence type="ECO:0008006" key="3">
    <source>
        <dbReference type="Google" id="ProtNLM"/>
    </source>
</evidence>
<keyword evidence="2" id="KW-1185">Reference proteome</keyword>